<dbReference type="Gene3D" id="3.60.21.10">
    <property type="match status" value="1"/>
</dbReference>
<dbReference type="CDD" id="cd07379">
    <property type="entry name" value="MPP_239FB"/>
    <property type="match status" value="1"/>
</dbReference>
<dbReference type="SUPFAM" id="SSF56300">
    <property type="entry name" value="Metallo-dependent phosphatases"/>
    <property type="match status" value="1"/>
</dbReference>
<dbReference type="InterPro" id="IPR029052">
    <property type="entry name" value="Metallo-depent_PP-like"/>
</dbReference>
<dbReference type="Proteomes" id="UP000250266">
    <property type="component" value="Unassembled WGS sequence"/>
</dbReference>
<dbReference type="OrthoDB" id="630188at2759"/>
<reference evidence="2 3" key="1">
    <citation type="journal article" date="2016" name="Nat. Commun.">
        <title>Ectomycorrhizal ecology is imprinted in the genome of the dominant symbiotic fungus Cenococcum geophilum.</title>
        <authorList>
            <consortium name="DOE Joint Genome Institute"/>
            <person name="Peter M."/>
            <person name="Kohler A."/>
            <person name="Ohm R.A."/>
            <person name="Kuo A."/>
            <person name="Krutzmann J."/>
            <person name="Morin E."/>
            <person name="Arend M."/>
            <person name="Barry K.W."/>
            <person name="Binder M."/>
            <person name="Choi C."/>
            <person name="Clum A."/>
            <person name="Copeland A."/>
            <person name="Grisel N."/>
            <person name="Haridas S."/>
            <person name="Kipfer T."/>
            <person name="LaButti K."/>
            <person name="Lindquist E."/>
            <person name="Lipzen A."/>
            <person name="Maire R."/>
            <person name="Meier B."/>
            <person name="Mihaltcheva S."/>
            <person name="Molinier V."/>
            <person name="Murat C."/>
            <person name="Poggeler S."/>
            <person name="Quandt C.A."/>
            <person name="Sperisen C."/>
            <person name="Tritt A."/>
            <person name="Tisserant E."/>
            <person name="Crous P.W."/>
            <person name="Henrissat B."/>
            <person name="Nehls U."/>
            <person name="Egli S."/>
            <person name="Spatafora J.W."/>
            <person name="Grigoriev I.V."/>
            <person name="Martin F.M."/>
        </authorList>
    </citation>
    <scope>NUCLEOTIDE SEQUENCE [LARGE SCALE GENOMIC DNA]</scope>
    <source>
        <strain evidence="2 3">CBS 459.81</strain>
    </source>
</reference>
<dbReference type="Pfam" id="PF00149">
    <property type="entry name" value="Metallophos"/>
    <property type="match status" value="1"/>
</dbReference>
<dbReference type="EMBL" id="KV744806">
    <property type="protein sequence ID" value="OCK86326.1"/>
    <property type="molecule type" value="Genomic_DNA"/>
</dbReference>
<accession>A0A8E2ELR0</accession>
<dbReference type="PANTHER" id="PTHR12905">
    <property type="entry name" value="METALLOPHOSPHOESTERASE"/>
    <property type="match status" value="1"/>
</dbReference>
<evidence type="ECO:0000313" key="2">
    <source>
        <dbReference type="EMBL" id="OCK86326.1"/>
    </source>
</evidence>
<dbReference type="InterPro" id="IPR004843">
    <property type="entry name" value="Calcineurin-like_PHP"/>
</dbReference>
<dbReference type="InterPro" id="IPR051693">
    <property type="entry name" value="UPF0046_metallophosphoest"/>
</dbReference>
<dbReference type="AlphaFoldDB" id="A0A8E2ELR0"/>
<feature type="domain" description="Calcineurin-like phosphoesterase" evidence="1">
    <location>
        <begin position="51"/>
        <end position="249"/>
    </location>
</feature>
<evidence type="ECO:0000313" key="3">
    <source>
        <dbReference type="Proteomes" id="UP000250266"/>
    </source>
</evidence>
<gene>
    <name evidence="2" type="ORF">K432DRAFT_376834</name>
</gene>
<dbReference type="PANTHER" id="PTHR12905:SF18">
    <property type="entry name" value="ESTER HYDROLASE, PUTATIVE (AFU_ORTHOLOGUE AFUA_4G03130)-RELATED"/>
    <property type="match status" value="1"/>
</dbReference>
<keyword evidence="3" id="KW-1185">Reference proteome</keyword>
<protein>
    <submittedName>
        <fullName evidence="2">Metallo-dependent phosphatase</fullName>
    </submittedName>
</protein>
<dbReference type="GO" id="GO:0016787">
    <property type="term" value="F:hydrolase activity"/>
    <property type="evidence" value="ECO:0007669"/>
    <property type="project" value="InterPro"/>
</dbReference>
<proteinExistence type="predicted"/>
<name>A0A8E2ELR0_9PEZI</name>
<organism evidence="2 3">
    <name type="scientific">Lepidopterella palustris CBS 459.81</name>
    <dbReference type="NCBI Taxonomy" id="1314670"/>
    <lineage>
        <taxon>Eukaryota</taxon>
        <taxon>Fungi</taxon>
        <taxon>Dikarya</taxon>
        <taxon>Ascomycota</taxon>
        <taxon>Pezizomycotina</taxon>
        <taxon>Dothideomycetes</taxon>
        <taxon>Pleosporomycetidae</taxon>
        <taxon>Mytilinidiales</taxon>
        <taxon>Argynnaceae</taxon>
        <taxon>Lepidopterella</taxon>
    </lineage>
</organism>
<evidence type="ECO:0000259" key="1">
    <source>
        <dbReference type="Pfam" id="PF00149"/>
    </source>
</evidence>
<sequence>MVLFVQPPESFEPPSILYLLLTCPVKLLLHHAYHLLVYLRTAPTPLDPPVRIVCISDTHTMKSDIPPGDILIHAGDLTNSGSIPTIQKQIDWLASLPHKHKIAIAGNHDTYLDPRTRSSLSEPDRSGHLDWKNICYLQHHSITLTIASKLSTPTSTSQLLGPTRTRQIRFYGAPQIPACGPMSVFAFQYERGLDAWSDTIPNDTTVLITHTPPKNHLDLSLPSGLGCEHLLAEVKRVKPTLHIFGHVHWGAGNEICWWDGCQEAYERGMEREQGWSRGLLDWRLWREIVRVVVYGMKGLVWDKVWGGQGRSTRMVNASLMKGSTAKLDNPVQVVEI</sequence>